<keyword evidence="4" id="KW-1185">Reference proteome</keyword>
<proteinExistence type="predicted"/>
<dbReference type="EMBL" id="CP001737">
    <property type="protein sequence ID" value="ACV79110.1"/>
    <property type="molecule type" value="Genomic_DNA"/>
</dbReference>
<keyword evidence="1" id="KW-0472">Membrane</keyword>
<evidence type="ECO:0000313" key="3">
    <source>
        <dbReference type="EMBL" id="ACV79110.1"/>
    </source>
</evidence>
<evidence type="ECO:0000256" key="1">
    <source>
        <dbReference type="SAM" id="Phobius"/>
    </source>
</evidence>
<accession>C8X8Q5</accession>
<dbReference type="OrthoDB" id="3638307at2"/>
<feature type="domain" description="SAF" evidence="2">
    <location>
        <begin position="62"/>
        <end position="123"/>
    </location>
</feature>
<protein>
    <submittedName>
        <fullName evidence="3">SAF domain protein</fullName>
    </submittedName>
</protein>
<dbReference type="CDD" id="cd11614">
    <property type="entry name" value="SAF_CpaB_FlgA_like"/>
    <property type="match status" value="1"/>
</dbReference>
<keyword evidence="1" id="KW-1133">Transmembrane helix</keyword>
<dbReference type="STRING" id="479431.Namu_2764"/>
<reference evidence="4" key="1">
    <citation type="submission" date="2009-09" db="EMBL/GenBank/DDBJ databases">
        <title>The complete genome of Nakamurella multipartita DSM 44233.</title>
        <authorList>
            <consortium name="US DOE Joint Genome Institute (JGI-PGF)"/>
            <person name="Lucas S."/>
            <person name="Copeland A."/>
            <person name="Lapidus A."/>
            <person name="Glavina del Rio T."/>
            <person name="Dalin E."/>
            <person name="Tice H."/>
            <person name="Bruce D."/>
            <person name="Goodwin L."/>
            <person name="Pitluck S."/>
            <person name="Kyrpides N."/>
            <person name="Mavromatis K."/>
            <person name="Ivanova N."/>
            <person name="Ovchinnikova G."/>
            <person name="Sims D."/>
            <person name="Meincke L."/>
            <person name="Brettin T."/>
            <person name="Detter J.C."/>
            <person name="Han C."/>
            <person name="Larimer F."/>
            <person name="Land M."/>
            <person name="Hauser L."/>
            <person name="Markowitz V."/>
            <person name="Cheng J.-F."/>
            <person name="Hugenholtz P."/>
            <person name="Woyke T."/>
            <person name="Wu D."/>
            <person name="Klenk H.-P."/>
            <person name="Eisen J.A."/>
        </authorList>
    </citation>
    <scope>NUCLEOTIDE SEQUENCE [LARGE SCALE GENOMIC DNA]</scope>
    <source>
        <strain evidence="4">ATCC 700099 / DSM 44233 / CIP 104796 / JCM 9543 / NBRC 105858 / Y-104</strain>
    </source>
</reference>
<dbReference type="HOGENOM" id="CLU_1150654_0_0_11"/>
<sequence length="224" mass="22749">MKASTEEREFTLPALGAADRAQMRTPLPTRQRRPAWVAVGLLLVVGLALVSGWLYTKAGQKTPVVVVKSDIAMGEVIERADLSTVEVAGGVTAIAGANLDSVVGQRAAVGLMTGTLLQRSMLTQDHSMPDGMVQVGVAVTGGRLPAGGVTTGDRVQVLALPEAGGTGTAAPKVVAKDAEIFAAMEDPTRAGGFLLTVLVPADEAAGVAGASGSDSAVVVKVPRE</sequence>
<dbReference type="SMART" id="SM00858">
    <property type="entry name" value="SAF"/>
    <property type="match status" value="1"/>
</dbReference>
<dbReference type="Proteomes" id="UP000002218">
    <property type="component" value="Chromosome"/>
</dbReference>
<organism evidence="3 4">
    <name type="scientific">Nakamurella multipartita (strain ATCC 700099 / DSM 44233 / CIP 104796 / JCM 9543 / NBRC 105858 / Y-104)</name>
    <name type="common">Microsphaera multipartita</name>
    <dbReference type="NCBI Taxonomy" id="479431"/>
    <lineage>
        <taxon>Bacteria</taxon>
        <taxon>Bacillati</taxon>
        <taxon>Actinomycetota</taxon>
        <taxon>Actinomycetes</taxon>
        <taxon>Nakamurellales</taxon>
        <taxon>Nakamurellaceae</taxon>
        <taxon>Nakamurella</taxon>
    </lineage>
</organism>
<feature type="transmembrane region" description="Helical" evidence="1">
    <location>
        <begin position="34"/>
        <end position="55"/>
    </location>
</feature>
<dbReference type="InParanoid" id="C8X8Q5"/>
<dbReference type="AlphaFoldDB" id="C8X8Q5"/>
<gene>
    <name evidence="3" type="ordered locus">Namu_2764</name>
</gene>
<name>C8X8Q5_NAKMY</name>
<dbReference type="KEGG" id="nml:Namu_2764"/>
<dbReference type="eggNOG" id="COG1261">
    <property type="taxonomic scope" value="Bacteria"/>
</dbReference>
<dbReference type="Gene3D" id="3.90.1210.10">
    <property type="entry name" value="Antifreeze-like/N-acetylneuraminic acid synthase C-terminal domain"/>
    <property type="match status" value="1"/>
</dbReference>
<dbReference type="Pfam" id="PF08666">
    <property type="entry name" value="SAF"/>
    <property type="match status" value="1"/>
</dbReference>
<evidence type="ECO:0000259" key="2">
    <source>
        <dbReference type="SMART" id="SM00858"/>
    </source>
</evidence>
<evidence type="ECO:0000313" key="4">
    <source>
        <dbReference type="Proteomes" id="UP000002218"/>
    </source>
</evidence>
<dbReference type="InterPro" id="IPR013974">
    <property type="entry name" value="SAF"/>
</dbReference>
<keyword evidence="1" id="KW-0812">Transmembrane</keyword>
<reference evidence="3 4" key="2">
    <citation type="journal article" date="2010" name="Stand. Genomic Sci.">
        <title>Complete genome sequence of Nakamurella multipartita type strain (Y-104).</title>
        <authorList>
            <person name="Tice H."/>
            <person name="Mayilraj S."/>
            <person name="Sims D."/>
            <person name="Lapidus A."/>
            <person name="Nolan M."/>
            <person name="Lucas S."/>
            <person name="Glavina Del Rio T."/>
            <person name="Copeland A."/>
            <person name="Cheng J.F."/>
            <person name="Meincke L."/>
            <person name="Bruce D."/>
            <person name="Goodwin L."/>
            <person name="Pitluck S."/>
            <person name="Ivanova N."/>
            <person name="Mavromatis K."/>
            <person name="Ovchinnikova G."/>
            <person name="Pati A."/>
            <person name="Chen A."/>
            <person name="Palaniappan K."/>
            <person name="Land M."/>
            <person name="Hauser L."/>
            <person name="Chang Y.J."/>
            <person name="Jeffries C.D."/>
            <person name="Detter J.C."/>
            <person name="Brettin T."/>
            <person name="Rohde M."/>
            <person name="Goker M."/>
            <person name="Bristow J."/>
            <person name="Eisen J.A."/>
            <person name="Markowitz V."/>
            <person name="Hugenholtz P."/>
            <person name="Kyrpides N.C."/>
            <person name="Klenk H.P."/>
            <person name="Chen F."/>
        </authorList>
    </citation>
    <scope>NUCLEOTIDE SEQUENCE [LARGE SCALE GENOMIC DNA]</scope>
    <source>
        <strain evidence="4">ATCC 700099 / DSM 44233 / CIP 104796 / JCM 9543 / NBRC 105858 / Y-104</strain>
    </source>
</reference>